<name>A0AAE8Y044_9CAUD</name>
<evidence type="ECO:0000313" key="3">
    <source>
        <dbReference type="Proteomes" id="UP000827845"/>
    </source>
</evidence>
<dbReference type="Proteomes" id="UP000827845">
    <property type="component" value="Segment"/>
</dbReference>
<feature type="domain" description="Anti-CBASS protein Acb1-like N-terminal" evidence="1">
    <location>
        <begin position="60"/>
        <end position="423"/>
    </location>
</feature>
<organism evidence="2 3">
    <name type="scientific">Haloarcula tailed virus 3</name>
    <dbReference type="NCBI Taxonomy" id="2877990"/>
    <lineage>
        <taxon>Viruses</taxon>
        <taxon>Duplodnaviria</taxon>
        <taxon>Heunggongvirae</taxon>
        <taxon>Uroviricota</taxon>
        <taxon>Caudoviricetes</taxon>
        <taxon>Kirjokansivirales</taxon>
        <taxon>Pyrstoviridae</taxon>
        <taxon>Hatrivirus</taxon>
        <taxon>Hatrivirus caudatum</taxon>
        <taxon>Hatrivirus HATV3</taxon>
    </lineage>
</organism>
<keyword evidence="3" id="KW-1185">Reference proteome</keyword>
<reference evidence="2" key="1">
    <citation type="submission" date="2021-05" db="EMBL/GenBank/DDBJ databases">
        <title>Diversity, taxonomy and evolution of archaeal viruses of the class Caudoviricetes.</title>
        <authorList>
            <person name="Liu Y."/>
            <person name="Demina T.A."/>
            <person name="Roux S."/>
            <person name="Aiewsakun P."/>
            <person name="Kazlauskas D."/>
            <person name="Simmonds P."/>
            <person name="Prangishvili D."/>
            <person name="Oksanen H.M."/>
            <person name="Krupovic M."/>
        </authorList>
    </citation>
    <scope>NUCLEOTIDE SEQUENCE</scope>
    <source>
        <strain evidence="2">HATV-3/30</strain>
    </source>
</reference>
<evidence type="ECO:0000259" key="1">
    <source>
        <dbReference type="Pfam" id="PF06381"/>
    </source>
</evidence>
<accession>A0AAE8Y044</accession>
<dbReference type="Pfam" id="PF06381">
    <property type="entry name" value="Phage_portal_3"/>
    <property type="match status" value="1"/>
</dbReference>
<dbReference type="InterPro" id="IPR024459">
    <property type="entry name" value="Acb1-like_N"/>
</dbReference>
<proteinExistence type="predicted"/>
<dbReference type="EMBL" id="MZ334527">
    <property type="protein sequence ID" value="UBF23362.1"/>
    <property type="molecule type" value="Genomic_DNA"/>
</dbReference>
<sequence length="761" mass="85226">MTDEDITANEDFDTGLRLGIASALGQTGFNSQFDDNPRRNLYENFGWPKDDLDGWNEENWLAMYLRNGYAQVVNDKLAEVCWRDDPQLTDTPESEDTSEFEAAVERLDKNLNLWSYLHRADKVAGIGQHGLLLIGTSDIPSAENPQEQWEESAFDQNFAAGLDDVDSFKPILETQIDDIQWGGPEDGDRWGKPVRYTIDFSDDIDDETEDDQGYRDVHWSRVIDIPAQVPLDDETLSRPRAEPVLNNLLDIEKTLGATAEAAFMSANSDIHLNADPTQVDMSQGADEVRDELMRYFEGQPFLRTQGMDVEQLGGEVQDPSGIIENNLDVIASTKGIPKSTLRGNQSGEVSGSEKDERDLFGTAEERRTQYVTPYLVRETIDRLVEIGVIPQPEGGMYEINWPDLKQLSELDRSKIQTNRAQVIRQAGAVTNLGEDYLRDGTIPEEEEMEPMPPETEEMQAQFDAQFGLVNNLEGIDLTPPDAAQNHAQDVLDWRDDEDKDVSGMKDTGWNRAEQLASGEELSPSDIQEIYAWFARHGPEEYDLNQEGMDPWMDNGRVAIKGWGGPTMRDWVGPKRRRLAEMGELEPVGNANRYSEGDTVSTPQGIGVVVDAISEDQPEADIEASPDSPTYAVLVEDARVGVDFYKASDIKQTDGLEVDVDNPESDLSEEIISNSDGWLDRLKMVMRGNQDGRFDWPDSWEKSDTPARLIAMKAWAAMGGDVDGCIREMRGNVTRPGAFCADFADRLYGTDFWRGDSWAPGD</sequence>
<protein>
    <submittedName>
        <fullName evidence="2">Portal protein</fullName>
    </submittedName>
</protein>
<gene>
    <name evidence="2" type="ORF">HATV-3_gp12</name>
</gene>
<evidence type="ECO:0000313" key="2">
    <source>
        <dbReference type="EMBL" id="UBF23362.1"/>
    </source>
</evidence>